<keyword evidence="1" id="KW-1133">Transmembrane helix</keyword>
<dbReference type="Proteomes" id="UP000464754">
    <property type="component" value="Chromosome"/>
</dbReference>
<dbReference type="PANTHER" id="PTHR37804:SF1">
    <property type="entry name" value="CDAA REGULATORY PROTEIN CDAR"/>
    <property type="match status" value="1"/>
</dbReference>
<keyword evidence="1" id="KW-0812">Transmembrane</keyword>
<dbReference type="InterPro" id="IPR053154">
    <property type="entry name" value="c-di-AMP_regulator"/>
</dbReference>
<dbReference type="KEGG" id="aarg:Aargi30884_18300"/>
<evidence type="ECO:0000313" key="3">
    <source>
        <dbReference type="Proteomes" id="UP000464754"/>
    </source>
</evidence>
<dbReference type="InterPro" id="IPR012505">
    <property type="entry name" value="YbbR"/>
</dbReference>
<dbReference type="Pfam" id="PF07949">
    <property type="entry name" value="YbbR"/>
    <property type="match status" value="2"/>
</dbReference>
<evidence type="ECO:0000256" key="1">
    <source>
        <dbReference type="SAM" id="Phobius"/>
    </source>
</evidence>
<reference evidence="3" key="1">
    <citation type="submission" date="2019-05" db="EMBL/GenBank/DDBJ databases">
        <title>Complete genome sequencing of Absiella argi strain JCM 30884.</title>
        <authorList>
            <person name="Sakamoto M."/>
            <person name="Murakami T."/>
            <person name="Mori H."/>
        </authorList>
    </citation>
    <scope>NUCLEOTIDE SEQUENCE [LARGE SCALE GENOMIC DNA]</scope>
    <source>
        <strain evidence="3">JCM 30884</strain>
    </source>
</reference>
<dbReference type="EMBL" id="AP019695">
    <property type="protein sequence ID" value="BBK22927.1"/>
    <property type="molecule type" value="Genomic_DNA"/>
</dbReference>
<keyword evidence="1" id="KW-0472">Membrane</keyword>
<dbReference type="PANTHER" id="PTHR37804">
    <property type="entry name" value="CDAA REGULATORY PROTEIN CDAR"/>
    <property type="match status" value="1"/>
</dbReference>
<accession>A0A6N4TJN1</accession>
<dbReference type="Gene3D" id="2.170.120.30">
    <property type="match status" value="2"/>
</dbReference>
<keyword evidence="3" id="KW-1185">Reference proteome</keyword>
<dbReference type="RefSeq" id="WP_163052103.1">
    <property type="nucleotide sequence ID" value="NZ_AP019695.1"/>
</dbReference>
<name>A0A6N4TJN1_9FIRM</name>
<sequence length="457" mass="50720">MAKKKRTTQMSSEGKTELAKAIAEKSESFAKHYENVELKVSKFFRWISGWLDKLLFNQKHGKIVALILAVLFFVILNADSDAIFEKSLKNAETLGDYPVSAIISDEAYEVTGLPEQVKVRVIGDISDIKNVKQQKNLRIIANMTDLTEGMHEVKLTTEGAPSGVDVVLEPSNAVVTIKKKSIRSFTLGFDYVNRFKMDSIYDLSEPELEQGEVYVRASNETLDKISYVKALISVKEDYTKDFETMATIAAYDENGDKMDVDIIPSKMKAKVKVTKPSKNVPVTLVPNGVIPNNKAIESYTLNHPKVDIFAKQSVLDNISELPISIPASTLTSDREFSMPLIAPNGVTKISESFVNISVKLADAKETILSGIPIHIINTLDGFSASFVNEENKSTSVTVIGAEKVIKEIKKEDIKVYADMSKVDKPGTYEIELFVEGKNKLASYKTKEGKVTIKVEEK</sequence>
<protein>
    <recommendedName>
        <fullName evidence="4">YbbR-like protein</fullName>
    </recommendedName>
</protein>
<gene>
    <name evidence="2" type="ORF">Aargi30884_18300</name>
</gene>
<dbReference type="AlphaFoldDB" id="A0A6N4TJN1"/>
<proteinExistence type="predicted"/>
<organism evidence="2 3">
    <name type="scientific">Amedibacterium intestinale</name>
    <dbReference type="NCBI Taxonomy" id="2583452"/>
    <lineage>
        <taxon>Bacteria</taxon>
        <taxon>Bacillati</taxon>
        <taxon>Bacillota</taxon>
        <taxon>Erysipelotrichia</taxon>
        <taxon>Erysipelotrichales</taxon>
        <taxon>Erysipelotrichaceae</taxon>
        <taxon>Amedibacterium</taxon>
    </lineage>
</organism>
<feature type="transmembrane region" description="Helical" evidence="1">
    <location>
        <begin position="63"/>
        <end position="84"/>
    </location>
</feature>
<evidence type="ECO:0000313" key="2">
    <source>
        <dbReference type="EMBL" id="BBK22927.1"/>
    </source>
</evidence>
<evidence type="ECO:0008006" key="4">
    <source>
        <dbReference type="Google" id="ProtNLM"/>
    </source>
</evidence>
<dbReference type="Gene3D" id="2.170.120.40">
    <property type="entry name" value="YbbR-like domain"/>
    <property type="match status" value="2"/>
</dbReference>